<evidence type="ECO:0000313" key="7">
    <source>
        <dbReference type="Proteomes" id="UP001498398"/>
    </source>
</evidence>
<dbReference type="InterPro" id="IPR033120">
    <property type="entry name" value="HOTDOG_ACOT"/>
</dbReference>
<dbReference type="Gene3D" id="3.10.129.10">
    <property type="entry name" value="Hotdog Thioesterase"/>
    <property type="match status" value="2"/>
</dbReference>
<evidence type="ECO:0000256" key="2">
    <source>
        <dbReference type="ARBA" id="ARBA00022737"/>
    </source>
</evidence>
<sequence length="476" mass="53238">MFYVQRRTSFLPSLSKKFLLPRHSNAFSLTTRDQDSVIKTPVSPSVADEAKDVTAMDDLLKVVKQRVNPAHQTIIPMRVPVTWSEALLAAKSKQSTGSLSKAATPNNDQLTPRAMHDSYTEFILPFGSSPQILEEYTNASGGIRTGKLMEHLDSLAGSIAYKHMLGPSVETVGNTKEMGFYIVTASVERLDMLGRLNPARDLRLSGQVIYTGRSSMEVVVKMETMPGKSDDKEETILLGRFSMVCRDAHTHRARQVHPLIISTPEEQLLYSMGEDMKRKRQFRAQQSLSKVPPSSAEAEALHSYYLKYGGEELGTISSSSQLVSMGDTRVEKCMLMFPQERNVHQKIFGGYLMRLAYELGFANGTMFCRGPVRFVSLDEISFKLPVPIGSILRLTSHVLHSNDASPQLIHIGVTANVVDVKTGSEQTTNDFRFTWAKDDPSQRKVVPKTYKEAMLWLEGRRALEMGDEIRGLRTQK</sequence>
<evidence type="ECO:0000313" key="6">
    <source>
        <dbReference type="EMBL" id="KAK7440049.1"/>
    </source>
</evidence>
<feature type="domain" description="HotDog ACOT-type" evidence="5">
    <location>
        <begin position="326"/>
        <end position="441"/>
    </location>
</feature>
<gene>
    <name evidence="6" type="ORF">VKT23_017300</name>
</gene>
<reference evidence="6 7" key="1">
    <citation type="submission" date="2024-01" db="EMBL/GenBank/DDBJ databases">
        <title>A draft genome for the cacao thread blight pathogen Marasmiellus scandens.</title>
        <authorList>
            <person name="Baruah I.K."/>
            <person name="Leung J."/>
            <person name="Bukari Y."/>
            <person name="Amoako-Attah I."/>
            <person name="Meinhardt L.W."/>
            <person name="Bailey B.A."/>
            <person name="Cohen S.P."/>
        </authorList>
    </citation>
    <scope>NUCLEOTIDE SEQUENCE [LARGE SCALE GENOMIC DNA]</scope>
    <source>
        <strain evidence="6 7">GH-19</strain>
    </source>
</reference>
<proteinExistence type="inferred from homology"/>
<keyword evidence="4" id="KW-0809">Transit peptide</keyword>
<accession>A0ABR1IVJ1</accession>
<evidence type="ECO:0000256" key="4">
    <source>
        <dbReference type="ARBA" id="ARBA00022946"/>
    </source>
</evidence>
<dbReference type="SUPFAM" id="SSF54637">
    <property type="entry name" value="Thioesterase/thiol ester dehydrase-isomerase"/>
    <property type="match status" value="2"/>
</dbReference>
<keyword evidence="2" id="KW-0677">Repeat</keyword>
<comment type="similarity">
    <text evidence="1">Belongs to the acyl coenzyme A hydrolase family.</text>
</comment>
<dbReference type="InterPro" id="IPR029069">
    <property type="entry name" value="HotDog_dom_sf"/>
</dbReference>
<dbReference type="EMBL" id="JBANRG010000070">
    <property type="protein sequence ID" value="KAK7440049.1"/>
    <property type="molecule type" value="Genomic_DNA"/>
</dbReference>
<evidence type="ECO:0000256" key="1">
    <source>
        <dbReference type="ARBA" id="ARBA00010458"/>
    </source>
</evidence>
<dbReference type="Proteomes" id="UP001498398">
    <property type="component" value="Unassembled WGS sequence"/>
</dbReference>
<keyword evidence="7" id="KW-1185">Reference proteome</keyword>
<dbReference type="PANTHER" id="PTHR12655:SF0">
    <property type="entry name" value="ACYL-COENZYME A THIOESTERASE 9, MITOCHONDRIAL"/>
    <property type="match status" value="1"/>
</dbReference>
<organism evidence="6 7">
    <name type="scientific">Marasmiellus scandens</name>
    <dbReference type="NCBI Taxonomy" id="2682957"/>
    <lineage>
        <taxon>Eukaryota</taxon>
        <taxon>Fungi</taxon>
        <taxon>Dikarya</taxon>
        <taxon>Basidiomycota</taxon>
        <taxon>Agaricomycotina</taxon>
        <taxon>Agaricomycetes</taxon>
        <taxon>Agaricomycetidae</taxon>
        <taxon>Agaricales</taxon>
        <taxon>Marasmiineae</taxon>
        <taxon>Omphalotaceae</taxon>
        <taxon>Marasmiellus</taxon>
    </lineage>
</organism>
<evidence type="ECO:0000256" key="3">
    <source>
        <dbReference type="ARBA" id="ARBA00022801"/>
    </source>
</evidence>
<dbReference type="PANTHER" id="PTHR12655">
    <property type="entry name" value="ACYL-COA THIOESTERASE"/>
    <property type="match status" value="1"/>
</dbReference>
<dbReference type="CDD" id="cd03442">
    <property type="entry name" value="BFIT_BACH"/>
    <property type="match status" value="2"/>
</dbReference>
<protein>
    <recommendedName>
        <fullName evidence="5">HotDog ACOT-type domain-containing protein</fullName>
    </recommendedName>
</protein>
<comment type="caution">
    <text evidence="6">The sequence shown here is derived from an EMBL/GenBank/DDBJ whole genome shotgun (WGS) entry which is preliminary data.</text>
</comment>
<feature type="domain" description="HotDog ACOT-type" evidence="5">
    <location>
        <begin position="118"/>
        <end position="249"/>
    </location>
</feature>
<evidence type="ECO:0000259" key="5">
    <source>
        <dbReference type="PROSITE" id="PS51770"/>
    </source>
</evidence>
<name>A0ABR1IVJ1_9AGAR</name>
<dbReference type="PROSITE" id="PS51770">
    <property type="entry name" value="HOTDOG_ACOT"/>
    <property type="match status" value="2"/>
</dbReference>
<keyword evidence="3" id="KW-0378">Hydrolase</keyword>